<dbReference type="GO" id="GO:0006400">
    <property type="term" value="P:tRNA modification"/>
    <property type="evidence" value="ECO:0007669"/>
    <property type="project" value="TreeGrafter"/>
</dbReference>
<dbReference type="NCBIfam" id="TIGR00174">
    <property type="entry name" value="miaA"/>
    <property type="match status" value="1"/>
</dbReference>
<keyword evidence="5 10" id="KW-0819">tRNA processing</keyword>
<dbReference type="SUPFAM" id="SSF52540">
    <property type="entry name" value="P-loop containing nucleoside triphosphate hydrolases"/>
    <property type="match status" value="2"/>
</dbReference>
<reference evidence="14" key="1">
    <citation type="submission" date="2020-10" db="EMBL/GenBank/DDBJ databases">
        <authorList>
            <person name="Gilroy R."/>
        </authorList>
    </citation>
    <scope>NUCLEOTIDE SEQUENCE</scope>
    <source>
        <strain evidence="14">17113</strain>
    </source>
</reference>
<dbReference type="PANTHER" id="PTHR11088:SF60">
    <property type="entry name" value="TRNA DIMETHYLALLYLTRANSFERASE"/>
    <property type="match status" value="1"/>
</dbReference>
<feature type="binding site" evidence="10">
    <location>
        <begin position="7"/>
        <end position="14"/>
    </location>
    <ligand>
        <name>ATP</name>
        <dbReference type="ChEBI" id="CHEBI:30616"/>
    </ligand>
</feature>
<evidence type="ECO:0000256" key="7">
    <source>
        <dbReference type="ARBA" id="ARBA00022840"/>
    </source>
</evidence>
<proteinExistence type="inferred from homology"/>
<dbReference type="EC" id="2.5.1.75" evidence="10"/>
<dbReference type="EMBL" id="JADINA010000032">
    <property type="protein sequence ID" value="MBO8426634.1"/>
    <property type="molecule type" value="Genomic_DNA"/>
</dbReference>
<evidence type="ECO:0000256" key="1">
    <source>
        <dbReference type="ARBA" id="ARBA00001946"/>
    </source>
</evidence>
<dbReference type="GO" id="GO:0052381">
    <property type="term" value="F:tRNA dimethylallyltransferase activity"/>
    <property type="evidence" value="ECO:0007669"/>
    <property type="project" value="UniProtKB-UniRule"/>
</dbReference>
<comment type="cofactor">
    <cofactor evidence="1 10">
        <name>Mg(2+)</name>
        <dbReference type="ChEBI" id="CHEBI:18420"/>
    </cofactor>
</comment>
<keyword evidence="6 10" id="KW-0547">Nucleotide-binding</keyword>
<feature type="binding site" evidence="10">
    <location>
        <begin position="9"/>
        <end position="14"/>
    </location>
    <ligand>
        <name>substrate</name>
    </ligand>
</feature>
<evidence type="ECO:0000256" key="13">
    <source>
        <dbReference type="RuleBase" id="RU003785"/>
    </source>
</evidence>
<keyword evidence="7 10" id="KW-0067">ATP-binding</keyword>
<comment type="caution">
    <text evidence="10">Lacks conserved residue(s) required for the propagation of feature annotation.</text>
</comment>
<evidence type="ECO:0000313" key="15">
    <source>
        <dbReference type="Proteomes" id="UP000823634"/>
    </source>
</evidence>
<feature type="site" description="Interaction with substrate tRNA" evidence="10">
    <location>
        <position position="115"/>
    </location>
</feature>
<comment type="subunit">
    <text evidence="10">Monomer.</text>
</comment>
<dbReference type="AlphaFoldDB" id="A0A9D9GW03"/>
<evidence type="ECO:0000256" key="3">
    <source>
        <dbReference type="ARBA" id="ARBA00005842"/>
    </source>
</evidence>
<dbReference type="InterPro" id="IPR027417">
    <property type="entry name" value="P-loop_NTPase"/>
</dbReference>
<dbReference type="Gene3D" id="3.40.50.300">
    <property type="entry name" value="P-loop containing nucleotide triphosphate hydrolases"/>
    <property type="match status" value="1"/>
</dbReference>
<comment type="function">
    <text evidence="2 10 12">Catalyzes the transfer of a dimethylallyl group onto the adenine at position 37 in tRNAs that read codons beginning with uridine, leading to the formation of N6-(dimethylallyl)adenosine (i(6)A).</text>
</comment>
<sequence length="294" mass="33648">MIIVLTGVTGSGKSELAISLAKKLNAGIVNADAFQVYEELNIATAKPTEAMMMEAPHFLFDFIPVTSSYSVAEYQQDLRSAIATLEQAGKNVIIAGGTGLYIRAGIYDYRFPEEREVDMAPFEGLGDDELYRQASLLDEAEAKTIHPHNRVRLLRLIKMALMGYRKSEVKQNQAHRPLYDCLFLGLEVERSDIYSRVERRVERMFESGLVEENRRLVEKHGRDCPAFRAIGVKELFPYFDGLISLEQAKEEIKKNTRHYVKRQETFFRHQFDITYVKGEEDVLKLIKERDDGAL</sequence>
<dbReference type="InterPro" id="IPR039657">
    <property type="entry name" value="Dimethylallyltransferase"/>
</dbReference>
<evidence type="ECO:0000256" key="6">
    <source>
        <dbReference type="ARBA" id="ARBA00022741"/>
    </source>
</evidence>
<reference evidence="14" key="2">
    <citation type="journal article" date="2021" name="PeerJ">
        <title>Extensive microbial diversity within the chicken gut microbiome revealed by metagenomics and culture.</title>
        <authorList>
            <person name="Gilroy R."/>
            <person name="Ravi A."/>
            <person name="Getino M."/>
            <person name="Pursley I."/>
            <person name="Horton D.L."/>
            <person name="Alikhan N.F."/>
            <person name="Baker D."/>
            <person name="Gharbi K."/>
            <person name="Hall N."/>
            <person name="Watson M."/>
            <person name="Adriaenssens E.M."/>
            <person name="Foster-Nyarko E."/>
            <person name="Jarju S."/>
            <person name="Secka A."/>
            <person name="Antonio M."/>
            <person name="Oren A."/>
            <person name="Chaudhuri R.R."/>
            <person name="La Ragione R."/>
            <person name="Hildebrand F."/>
            <person name="Pallen M.J."/>
        </authorList>
    </citation>
    <scope>NUCLEOTIDE SEQUENCE</scope>
    <source>
        <strain evidence="14">17113</strain>
    </source>
</reference>
<comment type="similarity">
    <text evidence="3 10 13">Belongs to the IPP transferase family.</text>
</comment>
<evidence type="ECO:0000256" key="5">
    <source>
        <dbReference type="ARBA" id="ARBA00022694"/>
    </source>
</evidence>
<dbReference type="Gene3D" id="1.10.20.140">
    <property type="match status" value="1"/>
</dbReference>
<protein>
    <recommendedName>
        <fullName evidence="10">tRNA dimethylallyltransferase</fullName>
        <ecNumber evidence="10">2.5.1.75</ecNumber>
    </recommendedName>
    <alternativeName>
        <fullName evidence="10">Dimethylallyl diphosphate:tRNA dimethylallyltransferase</fullName>
        <shortName evidence="10">DMAPP:tRNA dimethylallyltransferase</shortName>
        <shortName evidence="10">DMATase</shortName>
    </alternativeName>
    <alternativeName>
        <fullName evidence="10">Isopentenyl-diphosphate:tRNA isopentenyltransferase</fullName>
        <shortName evidence="10">IPP transferase</shortName>
        <shortName evidence="10">IPPT</shortName>
        <shortName evidence="10">IPTase</shortName>
    </alternativeName>
</protein>
<dbReference type="InterPro" id="IPR018022">
    <property type="entry name" value="IPT"/>
</dbReference>
<keyword evidence="8 10" id="KW-0460">Magnesium</keyword>
<evidence type="ECO:0000256" key="4">
    <source>
        <dbReference type="ARBA" id="ARBA00022679"/>
    </source>
</evidence>
<dbReference type="Proteomes" id="UP000823634">
    <property type="component" value="Unassembled WGS sequence"/>
</dbReference>
<name>A0A9D9GW03_9FIRM</name>
<organism evidence="14 15">
    <name type="scientific">Candidatus Alloenteromonas pullistercoris</name>
    <dbReference type="NCBI Taxonomy" id="2840785"/>
    <lineage>
        <taxon>Bacteria</taxon>
        <taxon>Bacillati</taxon>
        <taxon>Bacillota</taxon>
        <taxon>Bacillota incertae sedis</taxon>
        <taxon>Candidatus Alloenteromonas</taxon>
    </lineage>
</organism>
<keyword evidence="4 10" id="KW-0808">Transferase</keyword>
<evidence type="ECO:0000256" key="2">
    <source>
        <dbReference type="ARBA" id="ARBA00003213"/>
    </source>
</evidence>
<feature type="site" description="Interaction with substrate tRNA" evidence="10">
    <location>
        <position position="98"/>
    </location>
</feature>
<dbReference type="Pfam" id="PF01715">
    <property type="entry name" value="IPPT"/>
    <property type="match status" value="1"/>
</dbReference>
<dbReference type="HAMAP" id="MF_00185">
    <property type="entry name" value="IPP_trans"/>
    <property type="match status" value="1"/>
</dbReference>
<evidence type="ECO:0000256" key="10">
    <source>
        <dbReference type="HAMAP-Rule" id="MF_00185"/>
    </source>
</evidence>
<evidence type="ECO:0000313" key="14">
    <source>
        <dbReference type="EMBL" id="MBO8426634.1"/>
    </source>
</evidence>
<evidence type="ECO:0000256" key="12">
    <source>
        <dbReference type="RuleBase" id="RU003784"/>
    </source>
</evidence>
<dbReference type="GO" id="GO:0005524">
    <property type="term" value="F:ATP binding"/>
    <property type="evidence" value="ECO:0007669"/>
    <property type="project" value="UniProtKB-UniRule"/>
</dbReference>
<dbReference type="PANTHER" id="PTHR11088">
    <property type="entry name" value="TRNA DIMETHYLALLYLTRANSFERASE"/>
    <property type="match status" value="1"/>
</dbReference>
<comment type="catalytic activity">
    <reaction evidence="9 10 11">
        <text>adenosine(37) in tRNA + dimethylallyl diphosphate = N(6)-dimethylallyladenosine(37) in tRNA + diphosphate</text>
        <dbReference type="Rhea" id="RHEA:26482"/>
        <dbReference type="Rhea" id="RHEA-COMP:10162"/>
        <dbReference type="Rhea" id="RHEA-COMP:10375"/>
        <dbReference type="ChEBI" id="CHEBI:33019"/>
        <dbReference type="ChEBI" id="CHEBI:57623"/>
        <dbReference type="ChEBI" id="CHEBI:74411"/>
        <dbReference type="ChEBI" id="CHEBI:74415"/>
        <dbReference type="EC" id="2.5.1.75"/>
    </reaction>
</comment>
<evidence type="ECO:0000256" key="11">
    <source>
        <dbReference type="RuleBase" id="RU003783"/>
    </source>
</evidence>
<gene>
    <name evidence="10 14" type="primary">miaA</name>
    <name evidence="14" type="ORF">IAC61_04875</name>
</gene>
<comment type="caution">
    <text evidence="14">The sequence shown here is derived from an EMBL/GenBank/DDBJ whole genome shotgun (WGS) entry which is preliminary data.</text>
</comment>
<evidence type="ECO:0000256" key="9">
    <source>
        <dbReference type="ARBA" id="ARBA00049563"/>
    </source>
</evidence>
<accession>A0A9D9GW03</accession>
<evidence type="ECO:0000256" key="8">
    <source>
        <dbReference type="ARBA" id="ARBA00022842"/>
    </source>
</evidence>